<dbReference type="EMBL" id="JQAX01000004">
    <property type="protein sequence ID" value="KRN31303.1"/>
    <property type="molecule type" value="Genomic_DNA"/>
</dbReference>
<dbReference type="eggNOG" id="COG0634">
    <property type="taxonomic scope" value="Bacteria"/>
</dbReference>
<dbReference type="PATRIC" id="fig|1123500.6.peg.1188"/>
<accession>A0A0R2G107</accession>
<comment type="pathway">
    <text evidence="2">Purine metabolism; GMP biosynthesis via salvage pathway; GMP from guanine: step 1/1.</text>
</comment>
<comment type="catalytic activity">
    <reaction evidence="5">
        <text>IMP + diphosphate = hypoxanthine + 5-phospho-alpha-D-ribose 1-diphosphate</text>
        <dbReference type="Rhea" id="RHEA:17973"/>
        <dbReference type="ChEBI" id="CHEBI:17368"/>
        <dbReference type="ChEBI" id="CHEBI:33019"/>
        <dbReference type="ChEBI" id="CHEBI:58017"/>
        <dbReference type="ChEBI" id="CHEBI:58053"/>
        <dbReference type="EC" id="2.4.2.8"/>
    </reaction>
    <physiologicalReaction direction="right-to-left" evidence="5">
        <dbReference type="Rhea" id="RHEA:17975"/>
    </physiologicalReaction>
</comment>
<dbReference type="InterPro" id="IPR029057">
    <property type="entry name" value="PRTase-like"/>
</dbReference>
<evidence type="ECO:0000256" key="4">
    <source>
        <dbReference type="ARBA" id="ARBA00048811"/>
    </source>
</evidence>
<dbReference type="InParanoid" id="A0A0R2G107"/>
<dbReference type="STRING" id="1123500.GCA_000420365_01239"/>
<dbReference type="GO" id="GO:0046100">
    <property type="term" value="P:hypoxanthine metabolic process"/>
    <property type="evidence" value="ECO:0007669"/>
    <property type="project" value="TreeGrafter"/>
</dbReference>
<organism evidence="7 8">
    <name type="scientific">Weissella halotolerans DSM 20190</name>
    <dbReference type="NCBI Taxonomy" id="1123500"/>
    <lineage>
        <taxon>Bacteria</taxon>
        <taxon>Bacillati</taxon>
        <taxon>Bacillota</taxon>
        <taxon>Bacilli</taxon>
        <taxon>Lactobacillales</taxon>
        <taxon>Lactobacillaceae</taxon>
        <taxon>Weissella</taxon>
    </lineage>
</organism>
<dbReference type="GO" id="GO:0006178">
    <property type="term" value="P:guanine salvage"/>
    <property type="evidence" value="ECO:0007669"/>
    <property type="project" value="TreeGrafter"/>
</dbReference>
<dbReference type="OrthoDB" id="9802824at2"/>
<keyword evidence="7" id="KW-0328">Glycosyltransferase</keyword>
<evidence type="ECO:0000256" key="5">
    <source>
        <dbReference type="ARBA" id="ARBA00049402"/>
    </source>
</evidence>
<dbReference type="PANTHER" id="PTHR43340:SF1">
    <property type="entry name" value="HYPOXANTHINE PHOSPHORIBOSYLTRANSFERASE"/>
    <property type="match status" value="1"/>
</dbReference>
<gene>
    <name evidence="7" type="ORF">IV68_GL001188</name>
</gene>
<evidence type="ECO:0000256" key="3">
    <source>
        <dbReference type="ARBA" id="ARBA00022099"/>
    </source>
</evidence>
<dbReference type="Pfam" id="PF00156">
    <property type="entry name" value="Pribosyltran"/>
    <property type="match status" value="1"/>
</dbReference>
<protein>
    <recommendedName>
        <fullName evidence="3">Hypoxanthine-guanine phosphoribosyltransferase</fullName>
    </recommendedName>
</protein>
<keyword evidence="8" id="KW-1185">Reference proteome</keyword>
<dbReference type="GO" id="GO:0000287">
    <property type="term" value="F:magnesium ion binding"/>
    <property type="evidence" value="ECO:0007669"/>
    <property type="project" value="TreeGrafter"/>
</dbReference>
<dbReference type="Proteomes" id="UP000051296">
    <property type="component" value="Unassembled WGS sequence"/>
</dbReference>
<name>A0A0R2G107_9LACO</name>
<dbReference type="AlphaFoldDB" id="A0A0R2G107"/>
<proteinExistence type="predicted"/>
<evidence type="ECO:0000313" key="8">
    <source>
        <dbReference type="Proteomes" id="UP000051296"/>
    </source>
</evidence>
<evidence type="ECO:0000313" key="7">
    <source>
        <dbReference type="EMBL" id="KRN31303.1"/>
    </source>
</evidence>
<dbReference type="GO" id="GO:0032263">
    <property type="term" value="P:GMP salvage"/>
    <property type="evidence" value="ECO:0007669"/>
    <property type="project" value="TreeGrafter"/>
</dbReference>
<dbReference type="GO" id="GO:0005829">
    <property type="term" value="C:cytosol"/>
    <property type="evidence" value="ECO:0007669"/>
    <property type="project" value="TreeGrafter"/>
</dbReference>
<evidence type="ECO:0000259" key="6">
    <source>
        <dbReference type="Pfam" id="PF00156"/>
    </source>
</evidence>
<comment type="caution">
    <text evidence="7">The sequence shown here is derived from an EMBL/GenBank/DDBJ whole genome shotgun (WGS) entry which is preliminary data.</text>
</comment>
<evidence type="ECO:0000256" key="2">
    <source>
        <dbReference type="ARBA" id="ARBA00004676"/>
    </source>
</evidence>
<comment type="function">
    <text evidence="1">Purine salvage pathway enzyme that catalyzes the transfer of the ribosyl-5-phosphate group from 5-phospho-alpha-D-ribose 1-diphosphate (PRPP) to the N9 position of the 6-oxopurines hypoxanthine and guanine to form the corresponding ribonucleotides IMP (inosine 5'-monophosphate) and GMP (guanosine 5'-monophosphate), with the release of PPi.</text>
</comment>
<keyword evidence="7" id="KW-0808">Transferase</keyword>
<feature type="domain" description="Phosphoribosyltransferase" evidence="6">
    <location>
        <begin position="15"/>
        <end position="160"/>
    </location>
</feature>
<sequence length="177" mass="19984">MKMTLERTVLSPSDIEEMVARVAEELRLTLAEVERPVFVGVMKGAYIWMADLLRALDRDVEMDYIDVSSYVGTASTGRITIQRDVHTDLKGRTVVLLDEVIDTGLTLRYLKDDFIQRGAKRVYVAVAVDKREHPTDGGIRPDFVGAKVPNEFLVGYGMDYEEHFRSLKAVRVLSTSD</sequence>
<dbReference type="Gene3D" id="3.40.50.2020">
    <property type="match status" value="1"/>
</dbReference>
<comment type="catalytic activity">
    <reaction evidence="4">
        <text>GMP + diphosphate = guanine + 5-phospho-alpha-D-ribose 1-diphosphate</text>
        <dbReference type="Rhea" id="RHEA:25424"/>
        <dbReference type="ChEBI" id="CHEBI:16235"/>
        <dbReference type="ChEBI" id="CHEBI:33019"/>
        <dbReference type="ChEBI" id="CHEBI:58017"/>
        <dbReference type="ChEBI" id="CHEBI:58115"/>
        <dbReference type="EC" id="2.4.2.8"/>
    </reaction>
    <physiologicalReaction direction="right-to-left" evidence="4">
        <dbReference type="Rhea" id="RHEA:25426"/>
    </physiologicalReaction>
</comment>
<dbReference type="GO" id="GO:0032264">
    <property type="term" value="P:IMP salvage"/>
    <property type="evidence" value="ECO:0007669"/>
    <property type="project" value="TreeGrafter"/>
</dbReference>
<dbReference type="RefSeq" id="WP_022791951.1">
    <property type="nucleotide sequence ID" value="NZ_ATUU01000004.1"/>
</dbReference>
<reference evidence="7 8" key="1">
    <citation type="journal article" date="2015" name="Genome Announc.">
        <title>Expanding the biotechnology potential of lactobacilli through comparative genomics of 213 strains and associated genera.</title>
        <authorList>
            <person name="Sun Z."/>
            <person name="Harris H.M."/>
            <person name="McCann A."/>
            <person name="Guo C."/>
            <person name="Argimon S."/>
            <person name="Zhang W."/>
            <person name="Yang X."/>
            <person name="Jeffery I.B."/>
            <person name="Cooney J.C."/>
            <person name="Kagawa T.F."/>
            <person name="Liu W."/>
            <person name="Song Y."/>
            <person name="Salvetti E."/>
            <person name="Wrobel A."/>
            <person name="Rasinkangas P."/>
            <person name="Parkhill J."/>
            <person name="Rea M.C."/>
            <person name="O'Sullivan O."/>
            <person name="Ritari J."/>
            <person name="Douillard F.P."/>
            <person name="Paul Ross R."/>
            <person name="Yang R."/>
            <person name="Briner A.E."/>
            <person name="Felis G.E."/>
            <person name="de Vos W.M."/>
            <person name="Barrangou R."/>
            <person name="Klaenhammer T.R."/>
            <person name="Caufield P.W."/>
            <person name="Cui Y."/>
            <person name="Zhang H."/>
            <person name="O'Toole P.W."/>
        </authorList>
    </citation>
    <scope>NUCLEOTIDE SEQUENCE [LARGE SCALE GENOMIC DNA]</scope>
    <source>
        <strain evidence="7 8">DSM 20190</strain>
    </source>
</reference>
<dbReference type="InterPro" id="IPR050408">
    <property type="entry name" value="HGPRT"/>
</dbReference>
<dbReference type="GO" id="GO:0004422">
    <property type="term" value="F:hypoxanthine phosphoribosyltransferase activity"/>
    <property type="evidence" value="ECO:0007669"/>
    <property type="project" value="TreeGrafter"/>
</dbReference>
<dbReference type="PANTHER" id="PTHR43340">
    <property type="entry name" value="HYPOXANTHINE-GUANINE PHOSPHORIBOSYLTRANSFERASE"/>
    <property type="match status" value="1"/>
</dbReference>
<dbReference type="SUPFAM" id="SSF53271">
    <property type="entry name" value="PRTase-like"/>
    <property type="match status" value="1"/>
</dbReference>
<evidence type="ECO:0000256" key="1">
    <source>
        <dbReference type="ARBA" id="ARBA00002049"/>
    </source>
</evidence>
<dbReference type="CDD" id="cd06223">
    <property type="entry name" value="PRTases_typeI"/>
    <property type="match status" value="1"/>
</dbReference>
<dbReference type="InterPro" id="IPR000836">
    <property type="entry name" value="PRTase_dom"/>
</dbReference>